<dbReference type="GO" id="GO:0022857">
    <property type="term" value="F:transmembrane transporter activity"/>
    <property type="evidence" value="ECO:0007669"/>
    <property type="project" value="InterPro"/>
</dbReference>
<comment type="caution">
    <text evidence="8">The sequence shown here is derived from an EMBL/GenBank/DDBJ whole genome shotgun (WGS) entry which is preliminary data.</text>
</comment>
<keyword evidence="1" id="KW-0813">Transport</keyword>
<dbReference type="GO" id="GO:0017004">
    <property type="term" value="P:cytochrome complex assembly"/>
    <property type="evidence" value="ECO:0007669"/>
    <property type="project" value="UniProtKB-KW"/>
</dbReference>
<evidence type="ECO:0000256" key="2">
    <source>
        <dbReference type="ARBA" id="ARBA00022741"/>
    </source>
</evidence>
<dbReference type="NCBIfam" id="TIGR01189">
    <property type="entry name" value="ccmA"/>
    <property type="match status" value="1"/>
</dbReference>
<evidence type="ECO:0000256" key="6">
    <source>
        <dbReference type="ARBA" id="ARBA00023136"/>
    </source>
</evidence>
<keyword evidence="9" id="KW-1185">Reference proteome</keyword>
<dbReference type="InterPro" id="IPR017871">
    <property type="entry name" value="ABC_transporter-like_CS"/>
</dbReference>
<protein>
    <recommendedName>
        <fullName evidence="7">ABC transporter domain-containing protein</fullName>
    </recommendedName>
</protein>
<evidence type="ECO:0000256" key="4">
    <source>
        <dbReference type="ARBA" id="ARBA00022840"/>
    </source>
</evidence>
<dbReference type="PROSITE" id="PS50893">
    <property type="entry name" value="ABC_TRANSPORTER_2"/>
    <property type="match status" value="1"/>
</dbReference>
<dbReference type="InterPro" id="IPR005895">
    <property type="entry name" value="ABC_transptr_haem_export_CcmA"/>
</dbReference>
<dbReference type="PATRIC" id="fig|1178482.3.peg.2966"/>
<keyword evidence="2" id="KW-0547">Nucleotide-binding</keyword>
<keyword evidence="3" id="KW-0201">Cytochrome c-type biogenesis</keyword>
<dbReference type="GO" id="GO:0005524">
    <property type="term" value="F:ATP binding"/>
    <property type="evidence" value="ECO:0007669"/>
    <property type="project" value="UniProtKB-KW"/>
</dbReference>
<dbReference type="PANTHER" id="PTHR43499">
    <property type="entry name" value="ABC TRANSPORTER I FAMILY MEMBER 1"/>
    <property type="match status" value="1"/>
</dbReference>
<organism evidence="8 9">
    <name type="scientific">Halomonas huangheensis</name>
    <dbReference type="NCBI Taxonomy" id="1178482"/>
    <lineage>
        <taxon>Bacteria</taxon>
        <taxon>Pseudomonadati</taxon>
        <taxon>Pseudomonadota</taxon>
        <taxon>Gammaproteobacteria</taxon>
        <taxon>Oceanospirillales</taxon>
        <taxon>Halomonadaceae</taxon>
        <taxon>Halomonas</taxon>
    </lineage>
</organism>
<keyword evidence="5" id="KW-1278">Translocase</keyword>
<evidence type="ECO:0000256" key="3">
    <source>
        <dbReference type="ARBA" id="ARBA00022748"/>
    </source>
</evidence>
<evidence type="ECO:0000256" key="1">
    <source>
        <dbReference type="ARBA" id="ARBA00022448"/>
    </source>
</evidence>
<evidence type="ECO:0000256" key="5">
    <source>
        <dbReference type="ARBA" id="ARBA00022967"/>
    </source>
</evidence>
<gene>
    <name evidence="8" type="ORF">BJB45_01785</name>
</gene>
<reference evidence="8 9" key="1">
    <citation type="submission" date="2013-08" db="EMBL/GenBank/DDBJ databases">
        <title>draft genome of Halomonas huanghegensis, strain BJGMM-B45T.</title>
        <authorList>
            <person name="Miao C."/>
            <person name="Wan Y."/>
            <person name="Jin W."/>
        </authorList>
    </citation>
    <scope>NUCLEOTIDE SEQUENCE [LARGE SCALE GENOMIC DNA]</scope>
    <source>
        <strain evidence="8 9">BJGMM-B45</strain>
    </source>
</reference>
<dbReference type="PANTHER" id="PTHR43499:SF1">
    <property type="entry name" value="ABC TRANSPORTER I FAMILY MEMBER 1"/>
    <property type="match status" value="1"/>
</dbReference>
<dbReference type="AlphaFoldDB" id="W1N400"/>
<dbReference type="InterPro" id="IPR003593">
    <property type="entry name" value="AAA+_ATPase"/>
</dbReference>
<evidence type="ECO:0000313" key="8">
    <source>
        <dbReference type="EMBL" id="ERL49876.1"/>
    </source>
</evidence>
<dbReference type="eggNOG" id="COG4133">
    <property type="taxonomic scope" value="Bacteria"/>
</dbReference>
<keyword evidence="4" id="KW-0067">ATP-binding</keyword>
<dbReference type="SUPFAM" id="SSF52540">
    <property type="entry name" value="P-loop containing nucleoside triphosphate hydrolases"/>
    <property type="match status" value="1"/>
</dbReference>
<dbReference type="Gene3D" id="3.40.50.300">
    <property type="entry name" value="P-loop containing nucleotide triphosphate hydrolases"/>
    <property type="match status" value="1"/>
</dbReference>
<dbReference type="InterPro" id="IPR003439">
    <property type="entry name" value="ABC_transporter-like_ATP-bd"/>
</dbReference>
<proteinExistence type="predicted"/>
<dbReference type="GO" id="GO:0016887">
    <property type="term" value="F:ATP hydrolysis activity"/>
    <property type="evidence" value="ECO:0007669"/>
    <property type="project" value="InterPro"/>
</dbReference>
<dbReference type="Proteomes" id="UP000019113">
    <property type="component" value="Unassembled WGS sequence"/>
</dbReference>
<keyword evidence="6" id="KW-0472">Membrane</keyword>
<sequence length="264" mass="28528">MKDSSASKTRKYQESAVGGHDTNLRRLAACGCWFDCGNTCKVCANLLILGCVLSLSLEARQLACERDGRWLFRGLDLTLKPGDVLRVEGPNGSGKTTLLKVLCGQITDVEGEVLWQGRPLRRARADLLANLVYLGHGAGIKAHLSALENLRWYQAINGDGVSLSDCEEALESVGLASFEDVPAFQLSAGQQRRVALARLYLARGLLWILDEPFTAIDAEGVSALEQLLAQHASRGGAVLVTTHHALDRIQGLRRLRLGSEVAAA</sequence>
<feature type="domain" description="ABC transporter" evidence="7">
    <location>
        <begin position="57"/>
        <end position="264"/>
    </location>
</feature>
<dbReference type="NCBIfam" id="NF010061">
    <property type="entry name" value="PRK13538.1"/>
    <property type="match status" value="1"/>
</dbReference>
<name>W1N400_9GAMM</name>
<accession>W1N400</accession>
<dbReference type="EMBL" id="AVBC01000039">
    <property type="protein sequence ID" value="ERL49876.1"/>
    <property type="molecule type" value="Genomic_DNA"/>
</dbReference>
<evidence type="ECO:0000313" key="9">
    <source>
        <dbReference type="Proteomes" id="UP000019113"/>
    </source>
</evidence>
<dbReference type="STRING" id="1178482.AR456_03300"/>
<dbReference type="SMART" id="SM00382">
    <property type="entry name" value="AAA"/>
    <property type="match status" value="1"/>
</dbReference>
<dbReference type="InterPro" id="IPR027417">
    <property type="entry name" value="P-loop_NTPase"/>
</dbReference>
<evidence type="ECO:0000259" key="7">
    <source>
        <dbReference type="PROSITE" id="PS50893"/>
    </source>
</evidence>
<dbReference type="Pfam" id="PF00005">
    <property type="entry name" value="ABC_tran"/>
    <property type="match status" value="1"/>
</dbReference>
<dbReference type="PROSITE" id="PS00211">
    <property type="entry name" value="ABC_TRANSPORTER_1"/>
    <property type="match status" value="1"/>
</dbReference>